<dbReference type="PROSITE" id="PS51257">
    <property type="entry name" value="PROKAR_LIPOPROTEIN"/>
    <property type="match status" value="1"/>
</dbReference>
<evidence type="ECO:0000313" key="2">
    <source>
        <dbReference type="EMBL" id="MBD8502691.1"/>
    </source>
</evidence>
<gene>
    <name evidence="2" type="ORF">IFO67_07310</name>
</gene>
<keyword evidence="1" id="KW-0812">Transmembrane</keyword>
<accession>A0ABR9B943</accession>
<protein>
    <recommendedName>
        <fullName evidence="4">DUF3592 domain-containing protein</fullName>
    </recommendedName>
</protein>
<keyword evidence="1" id="KW-1133">Transmembrane helix</keyword>
<feature type="transmembrane region" description="Helical" evidence="1">
    <location>
        <begin position="12"/>
        <end position="30"/>
    </location>
</feature>
<evidence type="ECO:0008006" key="4">
    <source>
        <dbReference type="Google" id="ProtNLM"/>
    </source>
</evidence>
<reference evidence="3" key="1">
    <citation type="submission" date="2023-07" db="EMBL/GenBank/DDBJ databases">
        <title>Thauera sp. CAU 1555 isolated from sand of Yaerae Beach.</title>
        <authorList>
            <person name="Kim W."/>
        </authorList>
    </citation>
    <scope>NUCLEOTIDE SEQUENCE [LARGE SCALE GENOMIC DNA]</scope>
    <source>
        <strain evidence="3">CAU 1555</strain>
    </source>
</reference>
<sequence length="104" mass="11959">MKSQEKKYSSKNFWFILAAIISVGCLWLLIDRPVSQDLVRAVVTQGVWKIQRYSNTTYQGVARVEDGATIHFTTYRSVPVGTQIYVYRYRRPISGITTYAYNGP</sequence>
<dbReference type="RefSeq" id="WP_187717453.1">
    <property type="nucleotide sequence ID" value="NZ_JACTAH010000001.1"/>
</dbReference>
<name>A0ABR9B943_9RHOO</name>
<comment type="caution">
    <text evidence="2">The sequence shown here is derived from an EMBL/GenBank/DDBJ whole genome shotgun (WGS) entry which is preliminary data.</text>
</comment>
<dbReference type="EMBL" id="JACYTO010000001">
    <property type="protein sequence ID" value="MBD8502691.1"/>
    <property type="molecule type" value="Genomic_DNA"/>
</dbReference>
<evidence type="ECO:0000313" key="3">
    <source>
        <dbReference type="Proteomes" id="UP000603602"/>
    </source>
</evidence>
<keyword evidence="1" id="KW-0472">Membrane</keyword>
<organism evidence="2 3">
    <name type="scientific">Thauera sedimentorum</name>
    <dbReference type="NCBI Taxonomy" id="2767595"/>
    <lineage>
        <taxon>Bacteria</taxon>
        <taxon>Pseudomonadati</taxon>
        <taxon>Pseudomonadota</taxon>
        <taxon>Betaproteobacteria</taxon>
        <taxon>Rhodocyclales</taxon>
        <taxon>Zoogloeaceae</taxon>
        <taxon>Thauera</taxon>
    </lineage>
</organism>
<dbReference type="Proteomes" id="UP000603602">
    <property type="component" value="Unassembled WGS sequence"/>
</dbReference>
<proteinExistence type="predicted"/>
<evidence type="ECO:0000256" key="1">
    <source>
        <dbReference type="SAM" id="Phobius"/>
    </source>
</evidence>
<keyword evidence="3" id="KW-1185">Reference proteome</keyword>